<feature type="domain" description="Exoribonuclease phosphorolytic" evidence="10">
    <location>
        <begin position="39"/>
        <end position="163"/>
    </location>
</feature>
<organism evidence="11 12">
    <name type="scientific">Perkinsus chesapeaki</name>
    <name type="common">Clam parasite</name>
    <name type="synonym">Perkinsus andrewsi</name>
    <dbReference type="NCBI Taxonomy" id="330153"/>
    <lineage>
        <taxon>Eukaryota</taxon>
        <taxon>Sar</taxon>
        <taxon>Alveolata</taxon>
        <taxon>Perkinsozoa</taxon>
        <taxon>Perkinsea</taxon>
        <taxon>Perkinsida</taxon>
        <taxon>Perkinsidae</taxon>
        <taxon>Perkinsus</taxon>
    </lineage>
</organism>
<dbReference type="GO" id="GO:0000176">
    <property type="term" value="C:nuclear exosome (RNase complex)"/>
    <property type="evidence" value="ECO:0007669"/>
    <property type="project" value="TreeGrafter"/>
</dbReference>
<dbReference type="Pfam" id="PF01138">
    <property type="entry name" value="RNase_PH"/>
    <property type="match status" value="1"/>
</dbReference>
<dbReference type="GO" id="GO:0035925">
    <property type="term" value="F:mRNA 3'-UTR AU-rich region binding"/>
    <property type="evidence" value="ECO:0007669"/>
    <property type="project" value="TreeGrafter"/>
</dbReference>
<evidence type="ECO:0000313" key="12">
    <source>
        <dbReference type="Proteomes" id="UP000591131"/>
    </source>
</evidence>
<evidence type="ECO:0000256" key="2">
    <source>
        <dbReference type="ARBA" id="ARBA00004604"/>
    </source>
</evidence>
<keyword evidence="7" id="KW-0694">RNA-binding</keyword>
<dbReference type="InterPro" id="IPR050590">
    <property type="entry name" value="Exosome_comp_Rrp42_subfam"/>
</dbReference>
<dbReference type="SUPFAM" id="SSF54211">
    <property type="entry name" value="Ribosomal protein S5 domain 2-like"/>
    <property type="match status" value="1"/>
</dbReference>
<name>A0A7J6KXQ3_PERCH</name>
<proteinExistence type="inferred from homology"/>
<dbReference type="SUPFAM" id="SSF55666">
    <property type="entry name" value="Ribonuclease PH domain 2-like"/>
    <property type="match status" value="1"/>
</dbReference>
<dbReference type="GO" id="GO:0071038">
    <property type="term" value="P:TRAMP-dependent tRNA surveillance pathway"/>
    <property type="evidence" value="ECO:0007669"/>
    <property type="project" value="TreeGrafter"/>
</dbReference>
<keyword evidence="8" id="KW-0539">Nucleus</keyword>
<evidence type="ECO:0000256" key="3">
    <source>
        <dbReference type="ARBA" id="ARBA00006678"/>
    </source>
</evidence>
<keyword evidence="5" id="KW-0698">rRNA processing</keyword>
<dbReference type="GO" id="GO:0034473">
    <property type="term" value="P:U1 snRNA 3'-end processing"/>
    <property type="evidence" value="ECO:0007669"/>
    <property type="project" value="TreeGrafter"/>
</dbReference>
<sequence length="291" mass="30807">MNPALFESIDPRGFLLKHLSAGVRPDGRANPPFSSRKITISANKGKSTVRIGKNCATCVVHPLLGEPASSMPRQGRLTVSVDMAPAPDQSRRQTQQLSSWVSSKVGAILQMGPEVFDPSQLCVVEGQVVWQLHLVITVLAVDGSLMDLCLKAAVEALRSVELPTLYAGKALGDRAGDVSAQSLTTEKVGKEISTAHGMVMGSIPGSVTLALLSDEKTWLLPDPTAAEEAACGGAIIVVVTFDKETRKGPAPMVLAYLPSFDGDADIPPSFLEDDAIQMAVKIRHATTVKEG</sequence>
<dbReference type="GO" id="GO:0034476">
    <property type="term" value="P:U5 snRNA 3'-end processing"/>
    <property type="evidence" value="ECO:0007669"/>
    <property type="project" value="TreeGrafter"/>
</dbReference>
<dbReference type="GO" id="GO:0000177">
    <property type="term" value="C:cytoplasmic exosome (RNase complex)"/>
    <property type="evidence" value="ECO:0007669"/>
    <property type="project" value="TreeGrafter"/>
</dbReference>
<dbReference type="InterPro" id="IPR001247">
    <property type="entry name" value="ExoRNase_PH_dom1"/>
</dbReference>
<dbReference type="InterPro" id="IPR027408">
    <property type="entry name" value="PNPase/RNase_PH_dom_sf"/>
</dbReference>
<evidence type="ECO:0000256" key="9">
    <source>
        <dbReference type="ARBA" id="ARBA00030617"/>
    </source>
</evidence>
<dbReference type="Gene3D" id="3.30.230.70">
    <property type="entry name" value="GHMP Kinase, N-terminal domain"/>
    <property type="match status" value="1"/>
</dbReference>
<evidence type="ECO:0000256" key="5">
    <source>
        <dbReference type="ARBA" id="ARBA00022552"/>
    </source>
</evidence>
<keyword evidence="6" id="KW-0271">Exosome</keyword>
<dbReference type="GO" id="GO:0016075">
    <property type="term" value="P:rRNA catabolic process"/>
    <property type="evidence" value="ECO:0007669"/>
    <property type="project" value="TreeGrafter"/>
</dbReference>
<comment type="similarity">
    <text evidence="3">Belongs to the RNase PH family.</text>
</comment>
<dbReference type="Proteomes" id="UP000591131">
    <property type="component" value="Unassembled WGS sequence"/>
</dbReference>
<evidence type="ECO:0000256" key="4">
    <source>
        <dbReference type="ARBA" id="ARBA00022490"/>
    </source>
</evidence>
<dbReference type="PANTHER" id="PTHR11097">
    <property type="entry name" value="EXOSOME COMPLEX EXONUCLEASE RIBOSOMAL RNA PROCESSING PROTEIN"/>
    <property type="match status" value="1"/>
</dbReference>
<keyword evidence="4" id="KW-0963">Cytoplasm</keyword>
<dbReference type="GO" id="GO:0005730">
    <property type="term" value="C:nucleolus"/>
    <property type="evidence" value="ECO:0007669"/>
    <property type="project" value="UniProtKB-SubCell"/>
</dbReference>
<evidence type="ECO:0000313" key="11">
    <source>
        <dbReference type="EMBL" id="KAF4651692.1"/>
    </source>
</evidence>
<evidence type="ECO:0000259" key="10">
    <source>
        <dbReference type="Pfam" id="PF01138"/>
    </source>
</evidence>
<dbReference type="AlphaFoldDB" id="A0A7J6KXQ3"/>
<evidence type="ECO:0000256" key="8">
    <source>
        <dbReference type="ARBA" id="ARBA00023242"/>
    </source>
</evidence>
<dbReference type="EMBL" id="JAAPAO010001021">
    <property type="protein sequence ID" value="KAF4651692.1"/>
    <property type="molecule type" value="Genomic_DNA"/>
</dbReference>
<dbReference type="GO" id="GO:0071028">
    <property type="term" value="P:nuclear mRNA surveillance"/>
    <property type="evidence" value="ECO:0007669"/>
    <property type="project" value="TreeGrafter"/>
</dbReference>
<evidence type="ECO:0000256" key="6">
    <source>
        <dbReference type="ARBA" id="ARBA00022835"/>
    </source>
</evidence>
<dbReference type="GO" id="GO:0034475">
    <property type="term" value="P:U4 snRNA 3'-end processing"/>
    <property type="evidence" value="ECO:0007669"/>
    <property type="project" value="TreeGrafter"/>
</dbReference>
<keyword evidence="12" id="KW-1185">Reference proteome</keyword>
<dbReference type="GO" id="GO:0071035">
    <property type="term" value="P:nuclear polyadenylation-dependent rRNA catabolic process"/>
    <property type="evidence" value="ECO:0007669"/>
    <property type="project" value="TreeGrafter"/>
</dbReference>
<gene>
    <name evidence="11" type="primary">EXOSC8</name>
    <name evidence="11" type="ORF">FOL47_000250</name>
</gene>
<accession>A0A7J6KXQ3</accession>
<dbReference type="GO" id="GO:0000467">
    <property type="term" value="P:exonucleolytic trimming to generate mature 3'-end of 5.8S rRNA from tricistronic rRNA transcript (SSU-rRNA, 5.8S rRNA, LSU-rRNA)"/>
    <property type="evidence" value="ECO:0007669"/>
    <property type="project" value="TreeGrafter"/>
</dbReference>
<comment type="subcellular location">
    <subcellularLocation>
        <location evidence="1">Cytoplasm</location>
    </subcellularLocation>
    <subcellularLocation>
        <location evidence="2">Nucleus</location>
        <location evidence="2">Nucleolus</location>
    </subcellularLocation>
</comment>
<reference evidence="11 12" key="1">
    <citation type="submission" date="2020-04" db="EMBL/GenBank/DDBJ databases">
        <title>Perkinsus chesapeaki whole genome sequence.</title>
        <authorList>
            <person name="Bogema D.R."/>
        </authorList>
    </citation>
    <scope>NUCLEOTIDE SEQUENCE [LARGE SCALE GENOMIC DNA]</scope>
    <source>
        <strain evidence="11">ATCC PRA-425</strain>
    </source>
</reference>
<evidence type="ECO:0000256" key="7">
    <source>
        <dbReference type="ARBA" id="ARBA00022884"/>
    </source>
</evidence>
<dbReference type="OrthoDB" id="45882at2759"/>
<comment type="caution">
    <text evidence="11">The sequence shown here is derived from an EMBL/GenBank/DDBJ whole genome shotgun (WGS) entry which is preliminary data.</text>
</comment>
<evidence type="ECO:0000256" key="1">
    <source>
        <dbReference type="ARBA" id="ARBA00004496"/>
    </source>
</evidence>
<protein>
    <recommendedName>
        <fullName evidence="9">Ribosomal RNA-processing protein 43</fullName>
    </recommendedName>
</protein>
<dbReference type="InterPro" id="IPR036345">
    <property type="entry name" value="ExoRNase_PH_dom2_sf"/>
</dbReference>
<dbReference type="PANTHER" id="PTHR11097:SF9">
    <property type="entry name" value="EXOSOME COMPLEX COMPONENT RRP43"/>
    <property type="match status" value="1"/>
</dbReference>
<dbReference type="InterPro" id="IPR020568">
    <property type="entry name" value="Ribosomal_Su5_D2-typ_SF"/>
</dbReference>